<dbReference type="InterPro" id="IPR013783">
    <property type="entry name" value="Ig-like_fold"/>
</dbReference>
<dbReference type="SUPFAM" id="SSF49265">
    <property type="entry name" value="Fibronectin type III"/>
    <property type="match status" value="4"/>
</dbReference>
<protein>
    <recommendedName>
        <fullName evidence="2">Fibronectin type-III domain-containing protein</fullName>
    </recommendedName>
</protein>
<dbReference type="InterPro" id="IPR050991">
    <property type="entry name" value="ECM_Regulatory_Proteins"/>
</dbReference>
<evidence type="ECO:0000256" key="1">
    <source>
        <dbReference type="ARBA" id="ARBA00022737"/>
    </source>
</evidence>
<dbReference type="Pfam" id="PF00041">
    <property type="entry name" value="fn3"/>
    <property type="match status" value="4"/>
</dbReference>
<dbReference type="AlphaFoldDB" id="A0A6C0JKT8"/>
<dbReference type="PROSITE" id="PS50853">
    <property type="entry name" value="FN3"/>
    <property type="match status" value="6"/>
</dbReference>
<feature type="domain" description="Fibronectin type-III" evidence="2">
    <location>
        <begin position="81"/>
        <end position="162"/>
    </location>
</feature>
<dbReference type="CDD" id="cd00063">
    <property type="entry name" value="FN3"/>
    <property type="match status" value="5"/>
</dbReference>
<keyword evidence="1" id="KW-0677">Repeat</keyword>
<evidence type="ECO:0000259" key="2">
    <source>
        <dbReference type="PROSITE" id="PS50853"/>
    </source>
</evidence>
<dbReference type="PANTHER" id="PTHR46708:SF2">
    <property type="entry name" value="FIBRONECTIN TYPE-III DOMAIN-CONTAINING PROTEIN"/>
    <property type="match status" value="1"/>
</dbReference>
<dbReference type="PANTHER" id="PTHR46708">
    <property type="entry name" value="TENASCIN"/>
    <property type="match status" value="1"/>
</dbReference>
<feature type="domain" description="Fibronectin type-III" evidence="2">
    <location>
        <begin position="499"/>
        <end position="583"/>
    </location>
</feature>
<feature type="domain" description="Fibronectin type-III" evidence="2">
    <location>
        <begin position="414"/>
        <end position="498"/>
    </location>
</feature>
<accession>A0A6C0JKT8</accession>
<evidence type="ECO:0000313" key="3">
    <source>
        <dbReference type="EMBL" id="QHU06272.1"/>
    </source>
</evidence>
<name>A0A6C0JKT8_9ZZZZ</name>
<dbReference type="InterPro" id="IPR036116">
    <property type="entry name" value="FN3_sf"/>
</dbReference>
<dbReference type="EMBL" id="MN740431">
    <property type="protein sequence ID" value="QHU06272.1"/>
    <property type="molecule type" value="Genomic_DNA"/>
</dbReference>
<feature type="domain" description="Fibronectin type-III" evidence="2">
    <location>
        <begin position="584"/>
        <end position="669"/>
    </location>
</feature>
<feature type="domain" description="Fibronectin type-III" evidence="2">
    <location>
        <begin position="226"/>
        <end position="328"/>
    </location>
</feature>
<feature type="domain" description="Fibronectin type-III" evidence="2">
    <location>
        <begin position="329"/>
        <end position="413"/>
    </location>
</feature>
<dbReference type="SUPFAM" id="SSF50939">
    <property type="entry name" value="Sialidases"/>
    <property type="match status" value="1"/>
</dbReference>
<sequence length="1052" mass="108647">MANIPPSNLIINGLDLTTVFARYISGPKASPTGIIINNQDLCNIFAPYMIGLKASPTGVLIAGGVDLCNVFLPLNAIILISPTNLSLSNVTTSTASLSFSTVSGATSYLATTNTGITGSSLSFPIILEGLAAGTFYKISLQSINNWGISYPTQPINVTTYPVVPSLSSTISDISMTIVYTPFETLTYYTASVTPTLGGSSSIFSSSTGSLSINGLTNNTTYNIVFLASNLAGQSIPYKTSYTTSPGPPTILSTSNLTTTSLSLTFSTSVGASSYLATTTSGITAASTSSPITINGLSSNTSYTITIQSINNGLYSQASNGITTNTLPDPPTSLTSISGNKTQSSIQIGFTPPSGTISGYLATTTSGITAASTSSPITINGLSSNTSYTITIQSINNGTYSSASNGITTITLPDPPTSLTSISGNKTQSSIQISFTPPSGTITGYLATTTSGITAASTSSPITINGLSSNTSYTITIQSINNGTYSSASNGITTNTLPDPPTSLTSISGNTTTSSIQISFTPPSGTITGYLATTTSGITSASTSSPITINGLSSNTSYTITIQSINNGTYSSASNGITRNTLPNPPTSLTSMSGNTTESSIQISFTPPSGTITGYLATTTSGITAASTSSPITINGLSSSTSYIISIQAINNGIYSQASDQITASTTLPIINLNSIALTYRNKTASNFSNNGAAAISDTGQYILIANYIDNYYNGMVSSNYGTSWTNILFLSGAVLNCPSVSGSGKYMSICGGNPKQDIWISNNYGVTWASIFGATNFISNGYCKIASNGESALIIDPFGQAWLFSKDTNGNFSSSSPSVSLHNNVTSIVTATRTGTSFLGGASGSFYKNGGWGITLGTISGNGKFIYFGNNNNYYVSTNSGTTFTTYANISTNGGASYFSLSPYDTSINAYCPSLQGAQGLCFPAMSYDGKYIAFLSLAKTIIYNNNYCNPANWKTISSVSAVNRGFVTTMSDNGSILLAGHYAASSTSSTAGTYLYFSTNFGTSFQVNPGNIDLVKSTSGNLSWSIAIVSTNGNFLFVVDGNGLFYTYKQS</sequence>
<organism evidence="3">
    <name type="scientific">viral metagenome</name>
    <dbReference type="NCBI Taxonomy" id="1070528"/>
    <lineage>
        <taxon>unclassified sequences</taxon>
        <taxon>metagenomes</taxon>
        <taxon>organismal metagenomes</taxon>
    </lineage>
</organism>
<dbReference type="InterPro" id="IPR036278">
    <property type="entry name" value="Sialidase_sf"/>
</dbReference>
<dbReference type="InterPro" id="IPR003961">
    <property type="entry name" value="FN3_dom"/>
</dbReference>
<reference evidence="3" key="1">
    <citation type="journal article" date="2020" name="Nature">
        <title>Giant virus diversity and host interactions through global metagenomics.</title>
        <authorList>
            <person name="Schulz F."/>
            <person name="Roux S."/>
            <person name="Paez-Espino D."/>
            <person name="Jungbluth S."/>
            <person name="Walsh D.A."/>
            <person name="Denef V.J."/>
            <person name="McMahon K.D."/>
            <person name="Konstantinidis K.T."/>
            <person name="Eloe-Fadrosh E.A."/>
            <person name="Kyrpides N.C."/>
            <person name="Woyke T."/>
        </authorList>
    </citation>
    <scope>NUCLEOTIDE SEQUENCE</scope>
    <source>
        <strain evidence="3">GVMAG-M-3300027747-57</strain>
    </source>
</reference>
<dbReference type="SMART" id="SM00060">
    <property type="entry name" value="FN3"/>
    <property type="match status" value="7"/>
</dbReference>
<dbReference type="Gene3D" id="2.60.40.10">
    <property type="entry name" value="Immunoglobulins"/>
    <property type="match status" value="5"/>
</dbReference>
<proteinExistence type="predicted"/>